<sequence>LKWNSDYDVVAIFATIQFLQLMLGDPNLYSAANQQAATMLTGGRIDYYKKAQRIVELSWKAI</sequence>
<evidence type="ECO:0000259" key="1">
    <source>
        <dbReference type="PROSITE" id="PS50127"/>
    </source>
</evidence>
<dbReference type="EMBL" id="KI536861">
    <property type="protein sequence ID" value="ESR44341.1"/>
    <property type="molecule type" value="Genomic_DNA"/>
</dbReference>
<evidence type="ECO:0000313" key="2">
    <source>
        <dbReference type="EMBL" id="ESR44341.1"/>
    </source>
</evidence>
<keyword evidence="3" id="KW-1185">Reference proteome</keyword>
<feature type="domain" description="UBC core" evidence="1">
    <location>
        <begin position="1"/>
        <end position="60"/>
    </location>
</feature>
<gene>
    <name evidence="2" type="ORF">CICLE_v10013448mg</name>
</gene>
<reference evidence="2 3" key="1">
    <citation type="submission" date="2013-10" db="EMBL/GenBank/DDBJ databases">
        <authorList>
            <consortium name="International Citrus Genome Consortium"/>
            <person name="Jenkins J."/>
            <person name="Schmutz J."/>
            <person name="Prochnik S."/>
            <person name="Rokhsar D."/>
            <person name="Gmitter F."/>
            <person name="Ollitrault P."/>
            <person name="Machado M."/>
            <person name="Talon M."/>
            <person name="Wincker P."/>
            <person name="Jaillon O."/>
            <person name="Morgante M."/>
        </authorList>
    </citation>
    <scope>NUCLEOTIDE SEQUENCE</scope>
    <source>
        <strain evidence="3">cv. Clemenules</strain>
    </source>
</reference>
<proteinExistence type="predicted"/>
<dbReference type="InParanoid" id="V4T480"/>
<dbReference type="SUPFAM" id="SSF54495">
    <property type="entry name" value="UBC-like"/>
    <property type="match status" value="1"/>
</dbReference>
<dbReference type="STRING" id="85681.V4T480"/>
<dbReference type="InterPro" id="IPR016135">
    <property type="entry name" value="UBQ-conjugating_enzyme/RWD"/>
</dbReference>
<evidence type="ECO:0000313" key="3">
    <source>
        <dbReference type="Proteomes" id="UP000030687"/>
    </source>
</evidence>
<dbReference type="Gene3D" id="3.10.110.10">
    <property type="entry name" value="Ubiquitin Conjugating Enzyme"/>
    <property type="match status" value="1"/>
</dbReference>
<name>V4T480_CITCL</name>
<protein>
    <recommendedName>
        <fullName evidence="1">UBC core domain-containing protein</fullName>
    </recommendedName>
</protein>
<dbReference type="Proteomes" id="UP000030687">
    <property type="component" value="Unassembled WGS sequence"/>
</dbReference>
<dbReference type="KEGG" id="cic:CICLE_v10013448mg"/>
<dbReference type="PROSITE" id="PS50127">
    <property type="entry name" value="UBC_2"/>
    <property type="match status" value="1"/>
</dbReference>
<organism evidence="2 3">
    <name type="scientific">Citrus clementina</name>
    <name type="common">Clementine</name>
    <name type="synonym">Citrus deliciosa x Citrus sinensis</name>
    <dbReference type="NCBI Taxonomy" id="85681"/>
    <lineage>
        <taxon>Eukaryota</taxon>
        <taxon>Viridiplantae</taxon>
        <taxon>Streptophyta</taxon>
        <taxon>Embryophyta</taxon>
        <taxon>Tracheophyta</taxon>
        <taxon>Spermatophyta</taxon>
        <taxon>Magnoliopsida</taxon>
        <taxon>eudicotyledons</taxon>
        <taxon>Gunneridae</taxon>
        <taxon>Pentapetalae</taxon>
        <taxon>rosids</taxon>
        <taxon>malvids</taxon>
        <taxon>Sapindales</taxon>
        <taxon>Rutaceae</taxon>
        <taxon>Aurantioideae</taxon>
        <taxon>Citrus</taxon>
    </lineage>
</organism>
<dbReference type="AlphaFoldDB" id="V4T480"/>
<feature type="non-terminal residue" evidence="2">
    <location>
        <position position="1"/>
    </location>
</feature>
<accession>V4T480</accession>
<dbReference type="InterPro" id="IPR000608">
    <property type="entry name" value="UBC"/>
</dbReference>